<dbReference type="EMBL" id="WHWB01034365">
    <property type="protein sequence ID" value="KAJ7411023.1"/>
    <property type="molecule type" value="Genomic_DNA"/>
</dbReference>
<dbReference type="Proteomes" id="UP001145742">
    <property type="component" value="Unassembled WGS sequence"/>
</dbReference>
<comment type="caution">
    <text evidence="1">The sequence shown here is derived from an EMBL/GenBank/DDBJ whole genome shotgun (WGS) entry which is preliminary data.</text>
</comment>
<organism evidence="1 2">
    <name type="scientific">Willisornis vidua</name>
    <name type="common">Xingu scale-backed antbird</name>
    <dbReference type="NCBI Taxonomy" id="1566151"/>
    <lineage>
        <taxon>Eukaryota</taxon>
        <taxon>Metazoa</taxon>
        <taxon>Chordata</taxon>
        <taxon>Craniata</taxon>
        <taxon>Vertebrata</taxon>
        <taxon>Euteleostomi</taxon>
        <taxon>Archelosauria</taxon>
        <taxon>Archosauria</taxon>
        <taxon>Dinosauria</taxon>
        <taxon>Saurischia</taxon>
        <taxon>Theropoda</taxon>
        <taxon>Coelurosauria</taxon>
        <taxon>Aves</taxon>
        <taxon>Neognathae</taxon>
        <taxon>Neoaves</taxon>
        <taxon>Telluraves</taxon>
        <taxon>Australaves</taxon>
        <taxon>Passeriformes</taxon>
        <taxon>Thamnophilidae</taxon>
        <taxon>Willisornis</taxon>
    </lineage>
</organism>
<evidence type="ECO:0000313" key="2">
    <source>
        <dbReference type="Proteomes" id="UP001145742"/>
    </source>
</evidence>
<evidence type="ECO:0000313" key="1">
    <source>
        <dbReference type="EMBL" id="KAJ7411023.1"/>
    </source>
</evidence>
<sequence>MVPEVPKSQDYIPSGSEEQRVITNLNLTLDAVSNLARPKKDQEAGEGSRKYVLRGVTEVVEWVIPETISKHVEDKKVIRKSQHGFTKEKTCLTDLIAFYHGTSGWIDEGRAVDVVFLEFNKAFYTVSHHMLTGNFRKCVLEEQ</sequence>
<gene>
    <name evidence="1" type="ORF">WISP_104939</name>
</gene>
<proteinExistence type="predicted"/>
<dbReference type="PANTHER" id="PTHR33332">
    <property type="entry name" value="REVERSE TRANSCRIPTASE DOMAIN-CONTAINING PROTEIN"/>
    <property type="match status" value="1"/>
</dbReference>
<reference evidence="1" key="1">
    <citation type="submission" date="2019-10" db="EMBL/GenBank/DDBJ databases">
        <authorList>
            <person name="Soares A.E.R."/>
            <person name="Aleixo A."/>
            <person name="Schneider P."/>
            <person name="Miyaki C.Y."/>
            <person name="Schneider M.P."/>
            <person name="Mello C."/>
            <person name="Vasconcelos A.T.R."/>
        </authorList>
    </citation>
    <scope>NUCLEOTIDE SEQUENCE</scope>
    <source>
        <tissue evidence="1">Muscle</tissue>
    </source>
</reference>
<protein>
    <submittedName>
        <fullName evidence="1">RNA-directed DNA polymerase from mobile element jockey-like protein</fullName>
    </submittedName>
</protein>
<accession>A0ABQ9D3F1</accession>
<name>A0ABQ9D3F1_9PASS</name>
<keyword evidence="2" id="KW-1185">Reference proteome</keyword>